<keyword evidence="9" id="KW-1185">Reference proteome</keyword>
<keyword evidence="6" id="KW-0677">Repeat</keyword>
<feature type="domain" description="Mannose-1-phosphate guanyltransferase C-terminal" evidence="7">
    <location>
        <begin position="92"/>
        <end position="171"/>
    </location>
</feature>
<dbReference type="InterPro" id="IPR007691">
    <property type="entry name" value="LpxD"/>
</dbReference>
<name>D3DHC4_HYDTT</name>
<evidence type="ECO:0000259" key="7">
    <source>
        <dbReference type="Pfam" id="PF25087"/>
    </source>
</evidence>
<dbReference type="NCBIfam" id="NF002060">
    <property type="entry name" value="PRK00892.1"/>
    <property type="match status" value="1"/>
</dbReference>
<dbReference type="InterPro" id="IPR056729">
    <property type="entry name" value="GMPPB_C"/>
</dbReference>
<comment type="similarity">
    <text evidence="6">Belongs to the transferase hexapeptide repeat family. LpxD subfamily.</text>
</comment>
<keyword evidence="5 6" id="KW-0012">Acyltransferase</keyword>
<dbReference type="SUPFAM" id="SSF51161">
    <property type="entry name" value="Trimeric LpxA-like enzymes"/>
    <property type="match status" value="1"/>
</dbReference>
<gene>
    <name evidence="6 8" type="primary">lpxD</name>
    <name evidence="8" type="ordered locus">HTH_0766</name>
</gene>
<dbReference type="InterPro" id="IPR011004">
    <property type="entry name" value="Trimer_LpxA-like_sf"/>
</dbReference>
<dbReference type="UniPathway" id="UPA00973"/>
<dbReference type="OrthoDB" id="9784739at2"/>
<reference evidence="8 9" key="1">
    <citation type="journal article" date="2010" name="J. Bacteriol.">
        <title>Complete genome sequence of the thermophilic, obligately chemolithoautotrophic hydrogen-oxidizing bacterium Hydrogenobacter thermophilus TK-6.</title>
        <authorList>
            <person name="Arai H."/>
            <person name="Kanbe H."/>
            <person name="Ishii M."/>
            <person name="Igarashi Y."/>
        </authorList>
    </citation>
    <scope>NUCLEOTIDE SEQUENCE [LARGE SCALE GENOMIC DNA]</scope>
    <source>
        <strain evidence="9">DSM 6534 / IAM 12695 / TK-6 [Tokyo]</strain>
    </source>
</reference>
<keyword evidence="2 6" id="KW-0441">Lipid A biosynthesis</keyword>
<organism evidence="8 9">
    <name type="scientific">Hydrogenobacter thermophilus (strain DSM 6534 / IAM 12695 / TK-6)</name>
    <dbReference type="NCBI Taxonomy" id="608538"/>
    <lineage>
        <taxon>Bacteria</taxon>
        <taxon>Pseudomonadati</taxon>
        <taxon>Aquificota</taxon>
        <taxon>Aquificia</taxon>
        <taxon>Aquificales</taxon>
        <taxon>Aquificaceae</taxon>
        <taxon>Hydrogenobacter</taxon>
    </lineage>
</organism>
<dbReference type="HAMAP" id="MF_00523">
    <property type="entry name" value="LpxD"/>
    <property type="match status" value="1"/>
</dbReference>
<dbReference type="PANTHER" id="PTHR43378:SF2">
    <property type="entry name" value="UDP-3-O-ACYLGLUCOSAMINE N-ACYLTRANSFERASE 1, MITOCHONDRIAL-RELATED"/>
    <property type="match status" value="1"/>
</dbReference>
<dbReference type="CDD" id="cd03352">
    <property type="entry name" value="LbH_LpxD"/>
    <property type="match status" value="1"/>
</dbReference>
<dbReference type="GO" id="GO:0103118">
    <property type="term" value="F:UDP-3-O-[(3R)-3-hydroxyacyl]-glucosamine N-acyltransferase activity"/>
    <property type="evidence" value="ECO:0007669"/>
    <property type="project" value="UniProtKB-EC"/>
</dbReference>
<evidence type="ECO:0000313" key="9">
    <source>
        <dbReference type="Proteomes" id="UP000002574"/>
    </source>
</evidence>
<keyword evidence="1 6" id="KW-0444">Lipid biosynthesis</keyword>
<comment type="pathway">
    <text evidence="6">Bacterial outer membrane biogenesis; LPS lipid A biosynthesis.</text>
</comment>
<comment type="function">
    <text evidence="6">Catalyzes the N-acylation of UDP-3-O-acylglucosamine using 3-hydroxyacyl-ACP as the acyl donor. Is involved in the biosynthesis of lipid A, a phosphorylated glycolipid that anchors the lipopolysaccharide to the outer membrane of the cell.</text>
</comment>
<dbReference type="KEGG" id="hte:Hydth_0767"/>
<evidence type="ECO:0000256" key="2">
    <source>
        <dbReference type="ARBA" id="ARBA00022556"/>
    </source>
</evidence>
<dbReference type="EC" id="2.3.1.191" evidence="6"/>
<dbReference type="GO" id="GO:0016020">
    <property type="term" value="C:membrane"/>
    <property type="evidence" value="ECO:0007669"/>
    <property type="project" value="GOC"/>
</dbReference>
<dbReference type="GO" id="GO:0009245">
    <property type="term" value="P:lipid A biosynthetic process"/>
    <property type="evidence" value="ECO:0007669"/>
    <property type="project" value="UniProtKB-UniRule"/>
</dbReference>
<dbReference type="EMBL" id="AP011112">
    <property type="protein sequence ID" value="BAI69226.1"/>
    <property type="molecule type" value="Genomic_DNA"/>
</dbReference>
<dbReference type="Gene3D" id="2.160.10.10">
    <property type="entry name" value="Hexapeptide repeat proteins"/>
    <property type="match status" value="1"/>
</dbReference>
<evidence type="ECO:0000313" key="8">
    <source>
        <dbReference type="EMBL" id="BAI69226.1"/>
    </source>
</evidence>
<dbReference type="Proteomes" id="UP000002574">
    <property type="component" value="Chromosome"/>
</dbReference>
<accession>D3DHC4</accession>
<protein>
    <recommendedName>
        <fullName evidence="6">UDP-3-O-acylglucosamine N-acyltransferase</fullName>
        <ecNumber evidence="6">2.3.1.191</ecNumber>
    </recommendedName>
</protein>
<comment type="catalytic activity">
    <reaction evidence="6">
        <text>a UDP-3-O-[(3R)-3-hydroxyacyl]-alpha-D-glucosamine + a (3R)-hydroxyacyl-[ACP] = a UDP-2-N,3-O-bis[(3R)-3-hydroxyacyl]-alpha-D-glucosamine + holo-[ACP] + H(+)</text>
        <dbReference type="Rhea" id="RHEA:53836"/>
        <dbReference type="Rhea" id="RHEA-COMP:9685"/>
        <dbReference type="Rhea" id="RHEA-COMP:9945"/>
        <dbReference type="ChEBI" id="CHEBI:15378"/>
        <dbReference type="ChEBI" id="CHEBI:64479"/>
        <dbReference type="ChEBI" id="CHEBI:78827"/>
        <dbReference type="ChEBI" id="CHEBI:137740"/>
        <dbReference type="ChEBI" id="CHEBI:137748"/>
        <dbReference type="EC" id="2.3.1.191"/>
    </reaction>
</comment>
<keyword evidence="3 6" id="KW-0808">Transferase</keyword>
<evidence type="ECO:0000256" key="3">
    <source>
        <dbReference type="ARBA" id="ARBA00022679"/>
    </source>
</evidence>
<keyword evidence="4 6" id="KW-0443">Lipid metabolism</keyword>
<evidence type="ECO:0000256" key="1">
    <source>
        <dbReference type="ARBA" id="ARBA00022516"/>
    </source>
</evidence>
<dbReference type="Gene3D" id="3.40.1390.10">
    <property type="entry name" value="MurE/MurF, N-terminal domain"/>
    <property type="match status" value="1"/>
</dbReference>
<dbReference type="KEGG" id="hth:HTH_0766"/>
<dbReference type="PANTHER" id="PTHR43378">
    <property type="entry name" value="UDP-3-O-ACYLGLUCOSAMINE N-ACYLTRANSFERASE"/>
    <property type="match status" value="1"/>
</dbReference>
<dbReference type="Pfam" id="PF25087">
    <property type="entry name" value="GMPPB_C"/>
    <property type="match status" value="1"/>
</dbReference>
<comment type="subunit">
    <text evidence="6">Homotrimer.</text>
</comment>
<dbReference type="InterPro" id="IPR001451">
    <property type="entry name" value="Hexapep"/>
</dbReference>
<evidence type="ECO:0000256" key="5">
    <source>
        <dbReference type="ARBA" id="ARBA00023315"/>
    </source>
</evidence>
<proteinExistence type="inferred from homology"/>
<dbReference type="PATRIC" id="fig|608538.5.peg.777"/>
<evidence type="ECO:0000256" key="4">
    <source>
        <dbReference type="ARBA" id="ARBA00023098"/>
    </source>
</evidence>
<dbReference type="AlphaFoldDB" id="D3DHC4"/>
<dbReference type="Pfam" id="PF00132">
    <property type="entry name" value="Hexapep"/>
    <property type="match status" value="1"/>
</dbReference>
<dbReference type="eggNOG" id="COG1044">
    <property type="taxonomic scope" value="Bacteria"/>
</dbReference>
<dbReference type="GO" id="GO:0016410">
    <property type="term" value="F:N-acyltransferase activity"/>
    <property type="evidence" value="ECO:0007669"/>
    <property type="project" value="InterPro"/>
</dbReference>
<dbReference type="STRING" id="608538.HTH_0766"/>
<dbReference type="NCBIfam" id="TIGR01853">
    <property type="entry name" value="lipid_A_lpxD"/>
    <property type="match status" value="1"/>
</dbReference>
<feature type="active site" description="Proton acceptor" evidence="6">
    <location>
        <position position="232"/>
    </location>
</feature>
<evidence type="ECO:0000256" key="6">
    <source>
        <dbReference type="HAMAP-Rule" id="MF_00523"/>
    </source>
</evidence>
<dbReference type="RefSeq" id="WP_012963407.1">
    <property type="nucleotide sequence ID" value="NC_013799.1"/>
</dbReference>
<sequence length="324" mass="35244">MKLGDVAKLLGGRLEGDKNFEIEGVSSVENPKPKTLVFCSSKRDVERVKDIKQVALVVHTPVQDANCVVVEDVKYAMAMFLRIFYPEEHPSGVSEKAYIGEEVIIGEGVYIAPFTYIGNKVVIGNHVKIYPFSYIGDQCLIGDETVIFSGVHIYPRCVIGKRVRIHSGAVIGADGFGYYIGKEGITKLHHIGSVVIEDDVEIGANTTIDRALIDRTIIGRGTKIDNLVMIGHNCKIGENNIFVSQVGLAGSVKTGKNVVLAGQVGVADHVSIGDNVQVVAKSGVANDLEANGTYGANLPSIEWSRWKRIYLYLLKLPELFKKGS</sequence>